<reference evidence="4" key="1">
    <citation type="journal article" date="2019" name="Int. J. Syst. Evol. Microbiol.">
        <title>The Global Catalogue of Microorganisms (GCM) 10K type strain sequencing project: providing services to taxonomists for standard genome sequencing and annotation.</title>
        <authorList>
            <consortium name="The Broad Institute Genomics Platform"/>
            <consortium name="The Broad Institute Genome Sequencing Center for Infectious Disease"/>
            <person name="Wu L."/>
            <person name="Ma J."/>
        </authorList>
    </citation>
    <scope>NUCLEOTIDE SEQUENCE [LARGE SCALE GENOMIC DNA]</scope>
    <source>
        <strain evidence="4">NBRC 108725</strain>
    </source>
</reference>
<protein>
    <recommendedName>
        <fullName evidence="2">ABC transporter domain-containing protein</fullName>
    </recommendedName>
</protein>
<keyword evidence="1" id="KW-0813">Transport</keyword>
<dbReference type="PROSITE" id="PS00211">
    <property type="entry name" value="ABC_TRANSPORTER_1"/>
    <property type="match status" value="1"/>
</dbReference>
<dbReference type="Gene3D" id="3.40.50.300">
    <property type="entry name" value="P-loop containing nucleotide triphosphate hydrolases"/>
    <property type="match status" value="1"/>
</dbReference>
<evidence type="ECO:0000313" key="3">
    <source>
        <dbReference type="EMBL" id="BDZ45342.1"/>
    </source>
</evidence>
<gene>
    <name evidence="3" type="ORF">GCM10025866_12510</name>
</gene>
<dbReference type="SUPFAM" id="SSF52540">
    <property type="entry name" value="P-loop containing nucleoside triphosphate hydrolases"/>
    <property type="match status" value="1"/>
</dbReference>
<evidence type="ECO:0000313" key="4">
    <source>
        <dbReference type="Proteomes" id="UP001321498"/>
    </source>
</evidence>
<dbReference type="InterPro" id="IPR027417">
    <property type="entry name" value="P-loop_NTPase"/>
</dbReference>
<proteinExistence type="predicted"/>
<feature type="domain" description="ABC transporter" evidence="2">
    <location>
        <begin position="11"/>
        <end position="103"/>
    </location>
</feature>
<organism evidence="3 4">
    <name type="scientific">Naasia aerilata</name>
    <dbReference type="NCBI Taxonomy" id="1162966"/>
    <lineage>
        <taxon>Bacteria</taxon>
        <taxon>Bacillati</taxon>
        <taxon>Actinomycetota</taxon>
        <taxon>Actinomycetes</taxon>
        <taxon>Micrococcales</taxon>
        <taxon>Microbacteriaceae</taxon>
        <taxon>Naasia</taxon>
    </lineage>
</organism>
<dbReference type="Pfam" id="PF00005">
    <property type="entry name" value="ABC_tran"/>
    <property type="match status" value="1"/>
</dbReference>
<dbReference type="PANTHER" id="PTHR42734">
    <property type="entry name" value="METAL TRANSPORT SYSTEM ATP-BINDING PROTEIN TM_0124-RELATED"/>
    <property type="match status" value="1"/>
</dbReference>
<evidence type="ECO:0000259" key="2">
    <source>
        <dbReference type="Pfam" id="PF00005"/>
    </source>
</evidence>
<accession>A0ABN6XKB5</accession>
<evidence type="ECO:0000256" key="1">
    <source>
        <dbReference type="ARBA" id="ARBA00022448"/>
    </source>
</evidence>
<dbReference type="Proteomes" id="UP001321498">
    <property type="component" value="Chromosome"/>
</dbReference>
<dbReference type="InterPro" id="IPR003439">
    <property type="entry name" value="ABC_transporter-like_ATP-bd"/>
</dbReference>
<dbReference type="InterPro" id="IPR050153">
    <property type="entry name" value="Metal_Ion_Import_ABC"/>
</dbReference>
<sequence length="208" mass="22171">MLGQPAGTGSADIGYVPQQKLFDRGTALRARDLVALGRDGQRYGPGRPTAARRQAVLAALEHTGMRRAADTPVGLLSGGEQQRVRIAQALVSSPRLLLADEPLLSLDLQHQRAVSDAIDEHRSSAQAGVVFITHDINPILGMVDRVLYLTASGHVIGRPDEVFRSEVLSRLYGTEVDVLDIRGRIVVVGPPAESAGHHHADSAHGGHA</sequence>
<name>A0ABN6XKB5_9MICO</name>
<keyword evidence="4" id="KW-1185">Reference proteome</keyword>
<dbReference type="EMBL" id="AP027731">
    <property type="protein sequence ID" value="BDZ45342.1"/>
    <property type="molecule type" value="Genomic_DNA"/>
</dbReference>
<dbReference type="InterPro" id="IPR017871">
    <property type="entry name" value="ABC_transporter-like_CS"/>
</dbReference>